<feature type="transmembrane region" description="Helical" evidence="3">
    <location>
        <begin position="42"/>
        <end position="65"/>
    </location>
</feature>
<dbReference type="InterPro" id="IPR000160">
    <property type="entry name" value="GGDEF_dom"/>
</dbReference>
<accession>A0ABR8SEP2</accession>
<keyword evidence="6" id="KW-1185">Reference proteome</keyword>
<dbReference type="Gene3D" id="3.30.70.270">
    <property type="match status" value="1"/>
</dbReference>
<dbReference type="Proteomes" id="UP000634919">
    <property type="component" value="Unassembled WGS sequence"/>
</dbReference>
<feature type="domain" description="GGDEF" evidence="4">
    <location>
        <begin position="256"/>
        <end position="387"/>
    </location>
</feature>
<name>A0ABR8SEP2_9BURK</name>
<feature type="transmembrane region" description="Helical" evidence="3">
    <location>
        <begin position="71"/>
        <end position="90"/>
    </location>
</feature>
<dbReference type="PANTHER" id="PTHR45138:SF9">
    <property type="entry name" value="DIGUANYLATE CYCLASE DGCM-RELATED"/>
    <property type="match status" value="1"/>
</dbReference>
<evidence type="ECO:0000256" key="2">
    <source>
        <dbReference type="ARBA" id="ARBA00034247"/>
    </source>
</evidence>
<evidence type="ECO:0000259" key="4">
    <source>
        <dbReference type="PROSITE" id="PS50887"/>
    </source>
</evidence>
<dbReference type="InterPro" id="IPR043128">
    <property type="entry name" value="Rev_trsase/Diguanyl_cyclase"/>
</dbReference>
<reference evidence="5 6" key="1">
    <citation type="submission" date="2020-08" db="EMBL/GenBank/DDBJ databases">
        <title>A Genomic Blueprint of the Chicken Gut Microbiome.</title>
        <authorList>
            <person name="Gilroy R."/>
            <person name="Ravi A."/>
            <person name="Getino M."/>
            <person name="Pursley I."/>
            <person name="Horton D.L."/>
            <person name="Alikhan N.-F."/>
            <person name="Baker D."/>
            <person name="Gharbi K."/>
            <person name="Hall N."/>
            <person name="Watson M."/>
            <person name="Adriaenssens E.M."/>
            <person name="Foster-Nyarko E."/>
            <person name="Jarju S."/>
            <person name="Secka A."/>
            <person name="Antonio M."/>
            <person name="Oren A."/>
            <person name="Chaudhuri R."/>
            <person name="La Ragione R.M."/>
            <person name="Hildebrand F."/>
            <person name="Pallen M.J."/>
        </authorList>
    </citation>
    <scope>NUCLEOTIDE SEQUENCE [LARGE SCALE GENOMIC DNA]</scope>
    <source>
        <strain evidence="5 6">Sa2CVA6</strain>
    </source>
</reference>
<sequence>MPVIETSTEKKNNRLLWGPESSSPLTDEALHFKRWRRRTWQLHASVLLSHLYAFGLFLGHSWAGYAPLNAVLLYGLWVGIGMAFITWAYASGWSQTRRDPGLFLVHQLLAIIGTLGLLIAAPQVAFQALVMLMVFSADGFLARRRTSFWMTWGCTLIAVAVIICWLGPQMRMTTDTLAGQLLAIGVVFGAVVRCSILVTYFRSMQFRLSASNEKLAIALTQIEELMRNDELTGLANRRGVMERLQQCIETAQRDGSALCVALLDIDYFKHVNDRYGHEGGDQVLRAFGQLLSSQLRAVDCGGRYGGEEFLLLLPGTTLSEAGVLLERIRTHTESLPWSKKIDKDLQVTCTLGATLYRAGEAVETVIARADAAMYRGKVAGRNCVVLD</sequence>
<organism evidence="5 6">
    <name type="scientific">Comamonas avium</name>
    <dbReference type="NCBI Taxonomy" id="2762231"/>
    <lineage>
        <taxon>Bacteria</taxon>
        <taxon>Pseudomonadati</taxon>
        <taxon>Pseudomonadota</taxon>
        <taxon>Betaproteobacteria</taxon>
        <taxon>Burkholderiales</taxon>
        <taxon>Comamonadaceae</taxon>
        <taxon>Comamonas</taxon>
    </lineage>
</organism>
<gene>
    <name evidence="5" type="ORF">H9646_15905</name>
</gene>
<comment type="caution">
    <text evidence="5">The sequence shown here is derived from an EMBL/GenBank/DDBJ whole genome shotgun (WGS) entry which is preliminary data.</text>
</comment>
<dbReference type="InterPro" id="IPR029787">
    <property type="entry name" value="Nucleotide_cyclase"/>
</dbReference>
<proteinExistence type="predicted"/>
<dbReference type="SUPFAM" id="SSF55073">
    <property type="entry name" value="Nucleotide cyclase"/>
    <property type="match status" value="1"/>
</dbReference>
<dbReference type="PANTHER" id="PTHR45138">
    <property type="entry name" value="REGULATORY COMPONENTS OF SENSORY TRANSDUCTION SYSTEM"/>
    <property type="match status" value="1"/>
</dbReference>
<feature type="transmembrane region" description="Helical" evidence="3">
    <location>
        <begin position="149"/>
        <end position="168"/>
    </location>
</feature>
<dbReference type="PROSITE" id="PS50887">
    <property type="entry name" value="GGDEF"/>
    <property type="match status" value="1"/>
</dbReference>
<feature type="transmembrane region" description="Helical" evidence="3">
    <location>
        <begin position="180"/>
        <end position="201"/>
    </location>
</feature>
<keyword evidence="3" id="KW-0472">Membrane</keyword>
<dbReference type="Pfam" id="PF00990">
    <property type="entry name" value="GGDEF"/>
    <property type="match status" value="1"/>
</dbReference>
<evidence type="ECO:0000256" key="3">
    <source>
        <dbReference type="SAM" id="Phobius"/>
    </source>
</evidence>
<evidence type="ECO:0000313" key="6">
    <source>
        <dbReference type="Proteomes" id="UP000634919"/>
    </source>
</evidence>
<evidence type="ECO:0000256" key="1">
    <source>
        <dbReference type="ARBA" id="ARBA00012528"/>
    </source>
</evidence>
<dbReference type="NCBIfam" id="TIGR00254">
    <property type="entry name" value="GGDEF"/>
    <property type="match status" value="1"/>
</dbReference>
<dbReference type="InterPro" id="IPR050469">
    <property type="entry name" value="Diguanylate_Cyclase"/>
</dbReference>
<protein>
    <recommendedName>
        <fullName evidence="1">diguanylate cyclase</fullName>
        <ecNumber evidence="1">2.7.7.65</ecNumber>
    </recommendedName>
</protein>
<comment type="catalytic activity">
    <reaction evidence="2">
        <text>2 GTP = 3',3'-c-di-GMP + 2 diphosphate</text>
        <dbReference type="Rhea" id="RHEA:24898"/>
        <dbReference type="ChEBI" id="CHEBI:33019"/>
        <dbReference type="ChEBI" id="CHEBI:37565"/>
        <dbReference type="ChEBI" id="CHEBI:58805"/>
        <dbReference type="EC" id="2.7.7.65"/>
    </reaction>
</comment>
<dbReference type="EMBL" id="JACSQK010000008">
    <property type="protein sequence ID" value="MBD7961959.1"/>
    <property type="molecule type" value="Genomic_DNA"/>
</dbReference>
<dbReference type="CDD" id="cd01949">
    <property type="entry name" value="GGDEF"/>
    <property type="match status" value="1"/>
</dbReference>
<dbReference type="SMART" id="SM00267">
    <property type="entry name" value="GGDEF"/>
    <property type="match status" value="1"/>
</dbReference>
<keyword evidence="3" id="KW-1133">Transmembrane helix</keyword>
<dbReference type="RefSeq" id="WP_191724371.1">
    <property type="nucleotide sequence ID" value="NZ_JACSQK010000008.1"/>
</dbReference>
<evidence type="ECO:0000313" key="5">
    <source>
        <dbReference type="EMBL" id="MBD7961959.1"/>
    </source>
</evidence>
<feature type="transmembrane region" description="Helical" evidence="3">
    <location>
        <begin position="102"/>
        <end position="119"/>
    </location>
</feature>
<keyword evidence="3" id="KW-0812">Transmembrane</keyword>
<dbReference type="EC" id="2.7.7.65" evidence="1"/>